<sequence>MQPESASTPTTRDEWSEGSTSRTTSAWDKPTSSLSSLPPPPSSPSPSLPSGHTPAQPNADVVEDDDEKEKQVLELQERWGQRPDPRCCAKHLPWTCPSDVDGARECRRDVESLPLGTGAGFMICVNSRDEMWT</sequence>
<evidence type="ECO:0000256" key="1">
    <source>
        <dbReference type="SAM" id="MobiDB-lite"/>
    </source>
</evidence>
<feature type="compositionally biased region" description="Pro residues" evidence="1">
    <location>
        <begin position="37"/>
        <end position="47"/>
    </location>
</feature>
<accession>A0A9P6D8I8</accession>
<dbReference type="Proteomes" id="UP000807025">
    <property type="component" value="Unassembled WGS sequence"/>
</dbReference>
<comment type="caution">
    <text evidence="2">The sequence shown here is derived from an EMBL/GenBank/DDBJ whole genome shotgun (WGS) entry which is preliminary data.</text>
</comment>
<gene>
    <name evidence="2" type="ORF">BDN71DRAFT_1500171</name>
</gene>
<feature type="region of interest" description="Disordered" evidence="1">
    <location>
        <begin position="1"/>
        <end position="70"/>
    </location>
</feature>
<dbReference type="AlphaFoldDB" id="A0A9P6D8I8"/>
<keyword evidence="3" id="KW-1185">Reference proteome</keyword>
<organism evidence="2 3">
    <name type="scientific">Pleurotus eryngii</name>
    <name type="common">Boletus of the steppes</name>
    <dbReference type="NCBI Taxonomy" id="5323"/>
    <lineage>
        <taxon>Eukaryota</taxon>
        <taxon>Fungi</taxon>
        <taxon>Dikarya</taxon>
        <taxon>Basidiomycota</taxon>
        <taxon>Agaricomycotina</taxon>
        <taxon>Agaricomycetes</taxon>
        <taxon>Agaricomycetidae</taxon>
        <taxon>Agaricales</taxon>
        <taxon>Pleurotineae</taxon>
        <taxon>Pleurotaceae</taxon>
        <taxon>Pleurotus</taxon>
    </lineage>
</organism>
<protein>
    <submittedName>
        <fullName evidence="2">Uncharacterized protein</fullName>
    </submittedName>
</protein>
<evidence type="ECO:0000313" key="2">
    <source>
        <dbReference type="EMBL" id="KAF9486713.1"/>
    </source>
</evidence>
<reference evidence="2" key="1">
    <citation type="submission" date="2020-11" db="EMBL/GenBank/DDBJ databases">
        <authorList>
            <consortium name="DOE Joint Genome Institute"/>
            <person name="Ahrendt S."/>
            <person name="Riley R."/>
            <person name="Andreopoulos W."/>
            <person name="Labutti K."/>
            <person name="Pangilinan J."/>
            <person name="Ruiz-Duenas F.J."/>
            <person name="Barrasa J.M."/>
            <person name="Sanchez-Garcia M."/>
            <person name="Camarero S."/>
            <person name="Miyauchi S."/>
            <person name="Serrano A."/>
            <person name="Linde D."/>
            <person name="Babiker R."/>
            <person name="Drula E."/>
            <person name="Ayuso-Fernandez I."/>
            <person name="Pacheco R."/>
            <person name="Padilla G."/>
            <person name="Ferreira P."/>
            <person name="Barriuso J."/>
            <person name="Kellner H."/>
            <person name="Castanera R."/>
            <person name="Alfaro M."/>
            <person name="Ramirez L."/>
            <person name="Pisabarro A.G."/>
            <person name="Kuo A."/>
            <person name="Tritt A."/>
            <person name="Lipzen A."/>
            <person name="He G."/>
            <person name="Yan M."/>
            <person name="Ng V."/>
            <person name="Cullen D."/>
            <person name="Martin F."/>
            <person name="Rosso M.-N."/>
            <person name="Henrissat B."/>
            <person name="Hibbett D."/>
            <person name="Martinez A.T."/>
            <person name="Grigoriev I.V."/>
        </authorList>
    </citation>
    <scope>NUCLEOTIDE SEQUENCE</scope>
    <source>
        <strain evidence="2">ATCC 90797</strain>
    </source>
</reference>
<feature type="compositionally biased region" description="Polar residues" evidence="1">
    <location>
        <begin position="1"/>
        <end position="10"/>
    </location>
</feature>
<name>A0A9P6D8I8_PLEER</name>
<feature type="non-terminal residue" evidence="2">
    <location>
        <position position="133"/>
    </location>
</feature>
<proteinExistence type="predicted"/>
<feature type="compositionally biased region" description="Polar residues" evidence="1">
    <location>
        <begin position="17"/>
        <end position="26"/>
    </location>
</feature>
<evidence type="ECO:0000313" key="3">
    <source>
        <dbReference type="Proteomes" id="UP000807025"/>
    </source>
</evidence>
<dbReference type="EMBL" id="MU154987">
    <property type="protein sequence ID" value="KAF9486713.1"/>
    <property type="molecule type" value="Genomic_DNA"/>
</dbReference>